<dbReference type="PANTHER" id="PTHR11008:SF39">
    <property type="entry name" value="CIRCADIAN CLOCK-CONTROLLED PROTEIN-LIKE PROTEIN"/>
    <property type="match status" value="1"/>
</dbReference>
<dbReference type="InterPro" id="IPR010562">
    <property type="entry name" value="Haemolymph_juvenile_hormone-bd"/>
</dbReference>
<dbReference type="SMART" id="SM00700">
    <property type="entry name" value="JHBP"/>
    <property type="match status" value="1"/>
</dbReference>
<sequence>MKYILILSFAVGLALAELPSYIKVCKKSNPDLAKCIINSVMSLKPKLAEGISELEVPPLEPLLLDTIKLRSGPSSAKIDANITNLLVYGASAFELPNLVPDVEKNRFLFKAVIPHIFFKGDYDIDMNVLILKYKGQGPLTGNFTDLTLEVLLRGKLININGVKHLNFRKIGMKLSHIGHAKLHLGNLFADQEGLGRATNEVVNENSDIFINEIKPNLEDALSEKFTEISNIICTKFTYDELFPN</sequence>
<evidence type="ECO:0000256" key="1">
    <source>
        <dbReference type="ARBA" id="ARBA00022729"/>
    </source>
</evidence>
<dbReference type="InterPro" id="IPR038606">
    <property type="entry name" value="To_sf"/>
</dbReference>
<keyword evidence="6" id="KW-1185">Reference proteome</keyword>
<comment type="similarity">
    <text evidence="3">Belongs to the TO family.</text>
</comment>
<dbReference type="Gene3D" id="3.15.10.30">
    <property type="entry name" value="Haemolymph juvenile hormone binding protein"/>
    <property type="match status" value="1"/>
</dbReference>
<dbReference type="AlphaFoldDB" id="A0A9N9XRY2"/>
<dbReference type="OrthoDB" id="8179031at2759"/>
<dbReference type="PANTHER" id="PTHR11008">
    <property type="entry name" value="PROTEIN TAKEOUT-LIKE PROTEIN"/>
    <property type="match status" value="1"/>
</dbReference>
<evidence type="ECO:0000313" key="6">
    <source>
        <dbReference type="Proteomes" id="UP001153712"/>
    </source>
</evidence>
<dbReference type="GO" id="GO:0005615">
    <property type="term" value="C:extracellular space"/>
    <property type="evidence" value="ECO:0007669"/>
    <property type="project" value="TreeGrafter"/>
</dbReference>
<dbReference type="FunFam" id="3.15.10.30:FF:000001">
    <property type="entry name" value="Takeout-like protein 1"/>
    <property type="match status" value="1"/>
</dbReference>
<evidence type="ECO:0000256" key="3">
    <source>
        <dbReference type="ARBA" id="ARBA00060902"/>
    </source>
</evidence>
<evidence type="ECO:0000256" key="4">
    <source>
        <dbReference type="SAM" id="SignalP"/>
    </source>
</evidence>
<dbReference type="GO" id="GO:0007623">
    <property type="term" value="P:circadian rhythm"/>
    <property type="evidence" value="ECO:0007669"/>
    <property type="project" value="UniProtKB-ARBA"/>
</dbReference>
<evidence type="ECO:0000313" key="5">
    <source>
        <dbReference type="EMBL" id="CAG9863724.1"/>
    </source>
</evidence>
<organism evidence="5 6">
    <name type="scientific">Phyllotreta striolata</name>
    <name type="common">Striped flea beetle</name>
    <name type="synonym">Crioceris striolata</name>
    <dbReference type="NCBI Taxonomy" id="444603"/>
    <lineage>
        <taxon>Eukaryota</taxon>
        <taxon>Metazoa</taxon>
        <taxon>Ecdysozoa</taxon>
        <taxon>Arthropoda</taxon>
        <taxon>Hexapoda</taxon>
        <taxon>Insecta</taxon>
        <taxon>Pterygota</taxon>
        <taxon>Neoptera</taxon>
        <taxon>Endopterygota</taxon>
        <taxon>Coleoptera</taxon>
        <taxon>Polyphaga</taxon>
        <taxon>Cucujiformia</taxon>
        <taxon>Chrysomeloidea</taxon>
        <taxon>Chrysomelidae</taxon>
        <taxon>Galerucinae</taxon>
        <taxon>Alticini</taxon>
        <taxon>Phyllotreta</taxon>
    </lineage>
</organism>
<dbReference type="Pfam" id="PF06585">
    <property type="entry name" value="JHBP"/>
    <property type="match status" value="1"/>
</dbReference>
<dbReference type="Proteomes" id="UP001153712">
    <property type="component" value="Chromosome 7"/>
</dbReference>
<evidence type="ECO:0000256" key="2">
    <source>
        <dbReference type="ARBA" id="ARBA00023108"/>
    </source>
</evidence>
<feature type="chain" id="PRO_5040181585" evidence="4">
    <location>
        <begin position="17"/>
        <end position="244"/>
    </location>
</feature>
<gene>
    <name evidence="5" type="ORF">PHYEVI_LOCUS10008</name>
</gene>
<name>A0A9N9XRY2_PHYSR</name>
<keyword evidence="2" id="KW-0090">Biological rhythms</keyword>
<keyword evidence="1 4" id="KW-0732">Signal</keyword>
<accession>A0A9N9XRY2</accession>
<proteinExistence type="inferred from homology"/>
<protein>
    <submittedName>
        <fullName evidence="5">Uncharacterized protein</fullName>
    </submittedName>
</protein>
<reference evidence="5" key="1">
    <citation type="submission" date="2022-01" db="EMBL/GenBank/DDBJ databases">
        <authorList>
            <person name="King R."/>
        </authorList>
    </citation>
    <scope>NUCLEOTIDE SEQUENCE</scope>
</reference>
<dbReference type="EMBL" id="OU900100">
    <property type="protein sequence ID" value="CAG9863724.1"/>
    <property type="molecule type" value="Genomic_DNA"/>
</dbReference>
<feature type="signal peptide" evidence="4">
    <location>
        <begin position="1"/>
        <end position="16"/>
    </location>
</feature>